<dbReference type="InterPro" id="IPR021424">
    <property type="entry name" value="PorA"/>
</dbReference>
<dbReference type="Proteomes" id="UP000198929">
    <property type="component" value="Unassembled WGS sequence"/>
</dbReference>
<evidence type="ECO:0000313" key="2">
    <source>
        <dbReference type="EMBL" id="SER93524.1"/>
    </source>
</evidence>
<dbReference type="EMBL" id="FOGQ01000005">
    <property type="protein sequence ID" value="SER93524.1"/>
    <property type="molecule type" value="Genomic_DNA"/>
</dbReference>
<evidence type="ECO:0000313" key="3">
    <source>
        <dbReference type="Proteomes" id="UP000198929"/>
    </source>
</evidence>
<proteinExistence type="predicted"/>
<dbReference type="Pfam" id="PF11271">
    <property type="entry name" value="PorA"/>
    <property type="match status" value="1"/>
</dbReference>
<evidence type="ECO:0008006" key="4">
    <source>
        <dbReference type="Google" id="ProtNLM"/>
    </source>
</evidence>
<dbReference type="AlphaFoldDB" id="A0A1H9T9A5"/>
<name>A0A1H9T9A5_9CORY</name>
<keyword evidence="1" id="KW-0812">Transmembrane</keyword>
<gene>
    <name evidence="2" type="ORF">SAMN05661109_01360</name>
</gene>
<feature type="transmembrane region" description="Helical" evidence="1">
    <location>
        <begin position="378"/>
        <end position="399"/>
    </location>
</feature>
<organism evidence="2 3">
    <name type="scientific">Corynebacterium cystitidis DSM 20524</name>
    <dbReference type="NCBI Taxonomy" id="1121357"/>
    <lineage>
        <taxon>Bacteria</taxon>
        <taxon>Bacillati</taxon>
        <taxon>Actinomycetota</taxon>
        <taxon>Actinomycetes</taxon>
        <taxon>Mycobacteriales</taxon>
        <taxon>Corynebacteriaceae</taxon>
        <taxon>Corynebacterium</taxon>
    </lineage>
</organism>
<protein>
    <recommendedName>
        <fullName evidence="4">DUF3068 domain-containing protein</fullName>
    </recommendedName>
</protein>
<keyword evidence="1" id="KW-0472">Membrane</keyword>
<reference evidence="3" key="1">
    <citation type="submission" date="2016-10" db="EMBL/GenBank/DDBJ databases">
        <authorList>
            <person name="Varghese N."/>
            <person name="Submissions S."/>
        </authorList>
    </citation>
    <scope>NUCLEOTIDE SEQUENCE [LARGE SCALE GENOMIC DNA]</scope>
    <source>
        <strain evidence="3">DSM 20524</strain>
    </source>
</reference>
<sequence>MAVFDRARNKRGIILAASVAVVAIVIGNLVPPIAVFFMKLLPHGAQTNVRLVSEESVVLNLRPELDPELDPVDNPSVRCVDLGVPGCTHLHAPAELTQVITTSSTDTFLETNVDSLLRLKIGGELYAKVEDHHRLNRDSAYPVREPVAAKLFTIGPLNTRVEVPPHTLEGLRYFFPFETERRSYQYADPVVRNIVPLDYVNPTEVNGVRTYEFHTDIPVTNLVKAALAGQPEVLSLEQQEAFAALDSTAQIQVALGLDEATMEGVAAVTEGPAQRFFSPAEMERFGYAEGQKVALQPYYDAERTFFIEPKTGTVLNQKVAVNIFLAENNVQAQEISDEGLNNPARTVLRADFEFDEATRQAQTETATPQIKQIRVLQVVSWLANVTTILALAVLAWLILRRRKHSANISK</sequence>
<keyword evidence="1" id="KW-1133">Transmembrane helix</keyword>
<evidence type="ECO:0000256" key="1">
    <source>
        <dbReference type="SAM" id="Phobius"/>
    </source>
</evidence>
<keyword evidence="3" id="KW-1185">Reference proteome</keyword>
<accession>A0A1H9T9A5</accession>
<dbReference type="STRING" id="1121357.SAMN05661109_01360"/>
<dbReference type="RefSeq" id="WP_092258112.1">
    <property type="nucleotide sequence ID" value="NZ_CP047199.1"/>
</dbReference>
<feature type="transmembrane region" description="Helical" evidence="1">
    <location>
        <begin position="12"/>
        <end position="38"/>
    </location>
</feature>